<sequence length="63" mass="6438">MTELDFSSLWSWTIPLWSLFLIVLFLAGLLGKTVTLRAIPGLPFAASSSSAASAASAAAAAPA</sequence>
<protein>
    <submittedName>
        <fullName evidence="2">Uncharacterized protein</fullName>
    </submittedName>
</protein>
<feature type="transmembrane region" description="Helical" evidence="1">
    <location>
        <begin position="12"/>
        <end position="30"/>
    </location>
</feature>
<name>A0A6C0DBV4_9ZZZZ</name>
<dbReference type="AlphaFoldDB" id="A0A6C0DBV4"/>
<reference evidence="2" key="1">
    <citation type="journal article" date="2020" name="Nature">
        <title>Giant virus diversity and host interactions through global metagenomics.</title>
        <authorList>
            <person name="Schulz F."/>
            <person name="Roux S."/>
            <person name="Paez-Espino D."/>
            <person name="Jungbluth S."/>
            <person name="Walsh D.A."/>
            <person name="Denef V.J."/>
            <person name="McMahon K.D."/>
            <person name="Konstantinidis K.T."/>
            <person name="Eloe-Fadrosh E.A."/>
            <person name="Kyrpides N.C."/>
            <person name="Woyke T."/>
        </authorList>
    </citation>
    <scope>NUCLEOTIDE SEQUENCE</scope>
    <source>
        <strain evidence="2">GVMAG-M-3300023174-132</strain>
    </source>
</reference>
<accession>A0A6C0DBV4</accession>
<proteinExistence type="predicted"/>
<keyword evidence="1" id="KW-1133">Transmembrane helix</keyword>
<keyword evidence="1" id="KW-0812">Transmembrane</keyword>
<keyword evidence="1" id="KW-0472">Membrane</keyword>
<dbReference type="EMBL" id="MN739575">
    <property type="protein sequence ID" value="QHT13644.1"/>
    <property type="molecule type" value="Genomic_DNA"/>
</dbReference>
<organism evidence="2">
    <name type="scientific">viral metagenome</name>
    <dbReference type="NCBI Taxonomy" id="1070528"/>
    <lineage>
        <taxon>unclassified sequences</taxon>
        <taxon>metagenomes</taxon>
        <taxon>organismal metagenomes</taxon>
    </lineage>
</organism>
<evidence type="ECO:0000256" key="1">
    <source>
        <dbReference type="SAM" id="Phobius"/>
    </source>
</evidence>
<evidence type="ECO:0000313" key="2">
    <source>
        <dbReference type="EMBL" id="QHT13644.1"/>
    </source>
</evidence>